<dbReference type="Pfam" id="PF01458">
    <property type="entry name" value="SUFBD_core"/>
    <property type="match status" value="1"/>
</dbReference>
<organism evidence="5 6">
    <name type="scientific">Candidatus Parvarchaeum acidiphilum ARMAN-4</name>
    <dbReference type="NCBI Taxonomy" id="662760"/>
    <lineage>
        <taxon>Archaea</taxon>
        <taxon>Candidatus Parvarchaeota</taxon>
        <taxon>Candidatus Parvarchaeum</taxon>
    </lineage>
</organism>
<dbReference type="Gene3D" id="3.10.28.10">
    <property type="entry name" value="Homing endonucleases"/>
    <property type="match status" value="1"/>
</dbReference>
<dbReference type="GO" id="GO:0004519">
    <property type="term" value="F:endonuclease activity"/>
    <property type="evidence" value="ECO:0007669"/>
    <property type="project" value="InterPro"/>
</dbReference>
<dbReference type="InterPro" id="IPR027434">
    <property type="entry name" value="Homing_endonucl"/>
</dbReference>
<accession>D2EGC7</accession>
<dbReference type="NCBIfam" id="TIGR01443">
    <property type="entry name" value="intein_Cterm"/>
    <property type="match status" value="1"/>
</dbReference>
<reference evidence="5 6" key="1">
    <citation type="journal article" date="2010" name="Proc. Natl. Acad. Sci. U.S.A.">
        <title>Enigmatic, ultrasmall, uncultivated Archaea.</title>
        <authorList>
            <person name="Baker B.J."/>
            <person name="Comolli L.R."/>
            <person name="Dick G.J."/>
            <person name="Hauser L.J."/>
            <person name="Hyatt D."/>
            <person name="Dill B.D."/>
            <person name="Land M.L."/>
            <person name="Verberkmoes N.C."/>
            <person name="Hettich R.L."/>
            <person name="Banfield J.F."/>
        </authorList>
    </citation>
    <scope>NUCLEOTIDE SEQUENCE [LARGE SCALE GENOMIC DNA]</scope>
</reference>
<evidence type="ECO:0000256" key="2">
    <source>
        <dbReference type="ARBA" id="ARBA00023000"/>
    </source>
</evidence>
<gene>
    <name evidence="5" type="ORF">BJBARM4_0826</name>
</gene>
<dbReference type="InterPro" id="IPR006142">
    <property type="entry name" value="INTEIN"/>
</dbReference>
<dbReference type="GO" id="GO:0016226">
    <property type="term" value="P:iron-sulfur cluster assembly"/>
    <property type="evidence" value="ECO:0007669"/>
    <property type="project" value="InterPro"/>
</dbReference>
<dbReference type="SMART" id="SM00305">
    <property type="entry name" value="HintC"/>
    <property type="match status" value="1"/>
</dbReference>
<dbReference type="PANTHER" id="PTHR30508:SF1">
    <property type="entry name" value="UPF0051 PROTEIN ABCI8, CHLOROPLASTIC-RELATED"/>
    <property type="match status" value="1"/>
</dbReference>
<proteinExistence type="inferred from homology"/>
<dbReference type="InterPro" id="IPR030934">
    <property type="entry name" value="Intein_C"/>
</dbReference>
<dbReference type="Pfam" id="PF14528">
    <property type="entry name" value="LAGLIDADG_3"/>
    <property type="match status" value="1"/>
</dbReference>
<dbReference type="Gene3D" id="2.170.16.10">
    <property type="entry name" value="Hedgehog/Intein (Hint) domain"/>
    <property type="match status" value="1"/>
</dbReference>
<dbReference type="PROSITE" id="PS50818">
    <property type="entry name" value="INTEIN_C_TER"/>
    <property type="match status" value="1"/>
</dbReference>
<dbReference type="InterPro" id="IPR003586">
    <property type="entry name" value="Hint_dom_C"/>
</dbReference>
<keyword evidence="1" id="KW-0068">Autocatalytic cleavage</keyword>
<dbReference type="SUPFAM" id="SSF51294">
    <property type="entry name" value="Hedgehog/intein (Hint) domain"/>
    <property type="match status" value="1"/>
</dbReference>
<evidence type="ECO:0000313" key="5">
    <source>
        <dbReference type="EMBL" id="EEZ92592.1"/>
    </source>
</evidence>
<dbReference type="InterPro" id="IPR045595">
    <property type="entry name" value="SufBD_N"/>
</dbReference>
<comment type="similarity">
    <text evidence="3">Belongs to the iron-sulfur cluster assembly SufBD family.</text>
</comment>
<name>D2EGC7_PARA4</name>
<evidence type="ECO:0000259" key="4">
    <source>
        <dbReference type="PROSITE" id="PS50819"/>
    </source>
</evidence>
<evidence type="ECO:0000256" key="3">
    <source>
        <dbReference type="ARBA" id="ARBA00043967"/>
    </source>
</evidence>
<keyword evidence="2" id="KW-0651">Protein splicing</keyword>
<dbReference type="PROSITE" id="PS50819">
    <property type="entry name" value="INTEIN_ENDONUCLEASE"/>
    <property type="match status" value="1"/>
</dbReference>
<evidence type="ECO:0000256" key="1">
    <source>
        <dbReference type="ARBA" id="ARBA00022813"/>
    </source>
</evidence>
<dbReference type="InterPro" id="IPR037284">
    <property type="entry name" value="SUF_FeS_clus_asmbl_SufBD_sf"/>
</dbReference>
<dbReference type="SUPFAM" id="SSF101960">
    <property type="entry name" value="Stabilizer of iron transporter SufD"/>
    <property type="match status" value="2"/>
</dbReference>
<feature type="domain" description="DOD-type homing endonuclease" evidence="4">
    <location>
        <begin position="364"/>
        <end position="508"/>
    </location>
</feature>
<dbReference type="InterPro" id="IPR003587">
    <property type="entry name" value="Hint_dom_N"/>
</dbReference>
<dbReference type="Proteomes" id="UP000009375">
    <property type="component" value="Unassembled WGS sequence"/>
</dbReference>
<dbReference type="PROSITE" id="PS50817">
    <property type="entry name" value="INTEIN_N_TER"/>
    <property type="match status" value="1"/>
</dbReference>
<protein>
    <submittedName>
        <fullName evidence="5">Hedgehog/intein hint domain protein</fullName>
    </submittedName>
</protein>
<dbReference type="InterPro" id="IPR004860">
    <property type="entry name" value="LAGLIDADG_dom"/>
</dbReference>
<evidence type="ECO:0000313" key="6">
    <source>
        <dbReference type="Proteomes" id="UP000009375"/>
    </source>
</evidence>
<dbReference type="SMART" id="SM00306">
    <property type="entry name" value="HintN"/>
    <property type="match status" value="1"/>
</dbReference>
<dbReference type="InterPro" id="IPR000825">
    <property type="entry name" value="SUF_FeS_clus_asmbl_SufBD_core"/>
</dbReference>
<sequence length="679" mass="77781">MEKIEFDYSKYDFKNSTAKYKILFNEGLSEDIVRKISKLKDEPEWMTDFRTNAYKFFVKRPVPEWGADLSKINFENITYFARATDKKTNNWADLPDDIRDTYDKLGIPEAEKKSLSGVEVMYESEVVYNSIKKELEELGVIFCDTDTAIKQYPELVKKYFGKVISPNDNKFAALNSAVWSGGSFIYVPKGVKVPMPLQAYFRINAANMGQFERTLIIADEGSDVTYIEGCLPAEELVSNGETFSTIESISKGNGVISHKGKKRKVEQTFQHKHVGDMFTIIPQSKGNSFRITGEHPVLCIRRESVMTKRKKRYNWEREVSTKNLMKAEPKFIPVKEIKKGDFLVYTAPIFTKNSNELNDDKLRLLGLYLAEGSVSFNKAIKRDVLQFSFGKTEKERELASEVLKIIKKNGEKGSITKTRGGYYTVASYSKTFINLCLKHCGHGASTKILSKEIMELPAKKQMILLRYYWKGDGNIYIRKKSNSKMLRAATVSRILVYQLQEILARDGIFSNISIRKASKDIINGRKIKRKEQYILEFTEDKHLGEVRRKDNYFFVPIKKIIKNSFYGMVYNFAVEKDNSYLVKGFAVHNCTAPVYSKDSLHAAVVEVIAHKNAHVKYITVQNWSSDVYNLVTKRAFAYENSFVEWIDANMGSKVTEKYPSVYLMEPGGLIKRAVSCTGK</sequence>
<dbReference type="InterPro" id="IPR036844">
    <property type="entry name" value="Hint_dom_sf"/>
</dbReference>
<dbReference type="GO" id="GO:0016539">
    <property type="term" value="P:intein-mediated protein splicing"/>
    <property type="evidence" value="ECO:0007669"/>
    <property type="project" value="InterPro"/>
</dbReference>
<dbReference type="PRINTS" id="PR00379">
    <property type="entry name" value="INTEIN"/>
</dbReference>
<dbReference type="InterPro" id="IPR006141">
    <property type="entry name" value="Intein_N"/>
</dbReference>
<dbReference type="EMBL" id="GG730072">
    <property type="protein sequence ID" value="EEZ92592.1"/>
    <property type="molecule type" value="Genomic_DNA"/>
</dbReference>
<dbReference type="Pfam" id="PF19295">
    <property type="entry name" value="SufBD_N"/>
    <property type="match status" value="1"/>
</dbReference>
<dbReference type="InterPro" id="IPR004042">
    <property type="entry name" value="Intein_endonuc_central"/>
</dbReference>
<dbReference type="PANTHER" id="PTHR30508">
    <property type="entry name" value="FES CLUSTER ASSEMBLY PROTEIN SUF"/>
    <property type="match status" value="1"/>
</dbReference>
<dbReference type="InterPro" id="IPR055346">
    <property type="entry name" value="Fe-S_cluster_assembly_SufBD"/>
</dbReference>
<dbReference type="AlphaFoldDB" id="D2EGC7"/>